<dbReference type="Gene3D" id="3.40.50.360">
    <property type="match status" value="1"/>
</dbReference>
<dbReference type="RefSeq" id="WP_102758262.1">
    <property type="nucleotide sequence ID" value="NZ_CP025791.1"/>
</dbReference>
<dbReference type="AlphaFoldDB" id="A0A2K9PX60"/>
<dbReference type="InterPro" id="IPR029039">
    <property type="entry name" value="Flavoprotein-like_sf"/>
</dbReference>
<keyword evidence="3" id="KW-1185">Reference proteome</keyword>
<dbReference type="KEGG" id="fek:C1H87_13135"/>
<name>A0A2K9PX60_9FLAO</name>
<accession>A0A2K9PX60</accession>
<dbReference type="OrthoDB" id="4547866at2"/>
<gene>
    <name evidence="2" type="ORF">C1H87_13135</name>
</gene>
<reference evidence="2 3" key="1">
    <citation type="submission" date="2018-01" db="EMBL/GenBank/DDBJ databases">
        <title>Complete genome sequence of Flavivirga eckloniae ECD14 isolated from seaweed Ecklonia cava.</title>
        <authorList>
            <person name="Lee J.H."/>
            <person name="Baik K.S."/>
            <person name="Seong C.N."/>
        </authorList>
    </citation>
    <scope>NUCLEOTIDE SEQUENCE [LARGE SCALE GENOMIC DNA]</scope>
    <source>
        <strain evidence="2 3">ECD14</strain>
    </source>
</reference>
<evidence type="ECO:0000313" key="3">
    <source>
        <dbReference type="Proteomes" id="UP000235826"/>
    </source>
</evidence>
<protein>
    <submittedName>
        <fullName evidence="2">Dialkylrecorsinol condensing enzyme DarA</fullName>
    </submittedName>
</protein>
<evidence type="ECO:0000256" key="1">
    <source>
        <dbReference type="SAM" id="Phobius"/>
    </source>
</evidence>
<dbReference type="Proteomes" id="UP000235826">
    <property type="component" value="Chromosome"/>
</dbReference>
<keyword evidence="1" id="KW-1133">Transmembrane helix</keyword>
<dbReference type="SUPFAM" id="SSF52218">
    <property type="entry name" value="Flavoproteins"/>
    <property type="match status" value="1"/>
</dbReference>
<feature type="transmembrane region" description="Helical" evidence="1">
    <location>
        <begin position="266"/>
        <end position="290"/>
    </location>
</feature>
<keyword evidence="1" id="KW-0812">Transmembrane</keyword>
<keyword evidence="1" id="KW-0472">Membrane</keyword>
<dbReference type="EMBL" id="CP025791">
    <property type="protein sequence ID" value="AUP81620.1"/>
    <property type="molecule type" value="Genomic_DNA"/>
</dbReference>
<sequence>MKNILVIHYSQSGQLTEIVNNIAMPLNNSKNIKVVHHQIEMETPFAFPWKKKDFLNAFPESFLQIPSKTKPIPEAILNQKFDLVILGYSVWYLSPSIPTNSFLSTPEAKQLLANTPIITVIGCRNMWVMAQEKVKTLLKECGSKLVGNIVLRDRHINHISVITIVQWMFSGEKKKYLGIFPKPGVSQKDIDESTRFGDVILDHTISNNLDNLQKSLVKEEAVVIKPFLVLADKRANVLFGKWAKLIYSKGESNINKRTIWIKIFNYYLLFAIWVIAPVVFLLFLLTYLPLSGKIKKDKKYYSSVEIK</sequence>
<organism evidence="2 3">
    <name type="scientific">Flavivirga eckloniae</name>
    <dbReference type="NCBI Taxonomy" id="1803846"/>
    <lineage>
        <taxon>Bacteria</taxon>
        <taxon>Pseudomonadati</taxon>
        <taxon>Bacteroidota</taxon>
        <taxon>Flavobacteriia</taxon>
        <taxon>Flavobacteriales</taxon>
        <taxon>Flavobacteriaceae</taxon>
        <taxon>Flavivirga</taxon>
    </lineage>
</organism>
<evidence type="ECO:0000313" key="2">
    <source>
        <dbReference type="EMBL" id="AUP81620.1"/>
    </source>
</evidence>
<proteinExistence type="predicted"/>